<proteinExistence type="predicted"/>
<organism evidence="1 2">
    <name type="scientific">Solanum verrucosum</name>
    <dbReference type="NCBI Taxonomy" id="315347"/>
    <lineage>
        <taxon>Eukaryota</taxon>
        <taxon>Viridiplantae</taxon>
        <taxon>Streptophyta</taxon>
        <taxon>Embryophyta</taxon>
        <taxon>Tracheophyta</taxon>
        <taxon>Spermatophyta</taxon>
        <taxon>Magnoliopsida</taxon>
        <taxon>eudicotyledons</taxon>
        <taxon>Gunneridae</taxon>
        <taxon>Pentapetalae</taxon>
        <taxon>asterids</taxon>
        <taxon>lamiids</taxon>
        <taxon>Solanales</taxon>
        <taxon>Solanaceae</taxon>
        <taxon>Solanoideae</taxon>
        <taxon>Solaneae</taxon>
        <taxon>Solanum</taxon>
    </lineage>
</organism>
<dbReference type="Proteomes" id="UP001234989">
    <property type="component" value="Chromosome 5"/>
</dbReference>
<sequence length="93" mass="10712">MTGDSVLSSPFGSSACEKDAKILQFIEEITRIVDAVQQSVLDEILPQIPKLNSDRLTFKSIFRIVTYEDIQVKIQHTKYDLDPFLNNFFNCHF</sequence>
<reference evidence="1" key="1">
    <citation type="submission" date="2023-08" db="EMBL/GenBank/DDBJ databases">
        <title>A de novo genome assembly of Solanum verrucosum Schlechtendal, a Mexican diploid species geographically isolated from the other diploid A-genome species in potato relatives.</title>
        <authorList>
            <person name="Hosaka K."/>
        </authorList>
    </citation>
    <scope>NUCLEOTIDE SEQUENCE</scope>
    <source>
        <tissue evidence="1">Young leaves</tissue>
    </source>
</reference>
<protein>
    <submittedName>
        <fullName evidence="1">Uncharacterized protein</fullName>
    </submittedName>
</protein>
<accession>A0AAF0TS01</accession>
<evidence type="ECO:0000313" key="2">
    <source>
        <dbReference type="Proteomes" id="UP001234989"/>
    </source>
</evidence>
<keyword evidence="2" id="KW-1185">Reference proteome</keyword>
<dbReference type="AlphaFoldDB" id="A0AAF0TS01"/>
<evidence type="ECO:0000313" key="1">
    <source>
        <dbReference type="EMBL" id="WMV30682.1"/>
    </source>
</evidence>
<gene>
    <name evidence="1" type="ORF">MTR67_024067</name>
</gene>
<name>A0AAF0TS01_SOLVR</name>
<dbReference type="EMBL" id="CP133616">
    <property type="protein sequence ID" value="WMV30682.1"/>
    <property type="molecule type" value="Genomic_DNA"/>
</dbReference>